<sequence>MSARRDVRRPRTLPAGPAVRLRWPLGPAAPHSPSPSPQPPGGPPTGIRDDGGVAADKKRGAQTARDMVISLAVIVLAAWVIYLFVPHDESKDPVKPVSYRVELASARRAAPYPVAAPQGLPKEWRATSVRYTADGPAGAAWHLGFMTPDNEYAAVEQSDDERPGRFIDEVTQGAEKTGKTQQAGGTEWTRYTGSKYDALVAKSEDGKSVTVVTGTATFQQLGKLAGSLELKQDKPEAPAKEKAAEKAAE</sequence>
<feature type="region of interest" description="Disordered" evidence="1">
    <location>
        <begin position="226"/>
        <end position="249"/>
    </location>
</feature>
<evidence type="ECO:0000256" key="1">
    <source>
        <dbReference type="SAM" id="MobiDB-lite"/>
    </source>
</evidence>
<dbReference type="Proteomes" id="UP000298111">
    <property type="component" value="Unassembled WGS sequence"/>
</dbReference>
<protein>
    <submittedName>
        <fullName evidence="3">DUF4245 domain-containing protein</fullName>
    </submittedName>
</protein>
<dbReference type="EMBL" id="RCIY01000114">
    <property type="protein sequence ID" value="TGG75578.1"/>
    <property type="molecule type" value="Genomic_DNA"/>
</dbReference>
<feature type="compositionally biased region" description="Basic and acidic residues" evidence="1">
    <location>
        <begin position="47"/>
        <end position="59"/>
    </location>
</feature>
<accession>A0A6C1C768</accession>
<feature type="compositionally biased region" description="Pro residues" evidence="1">
    <location>
        <begin position="30"/>
        <end position="43"/>
    </location>
</feature>
<evidence type="ECO:0000256" key="2">
    <source>
        <dbReference type="SAM" id="Phobius"/>
    </source>
</evidence>
<comment type="caution">
    <text evidence="3">The sequence shown here is derived from an EMBL/GenBank/DDBJ whole genome shotgun (WGS) entry which is preliminary data.</text>
</comment>
<evidence type="ECO:0000313" key="3">
    <source>
        <dbReference type="EMBL" id="TGG75578.1"/>
    </source>
</evidence>
<dbReference type="Pfam" id="PF14030">
    <property type="entry name" value="DUF4245"/>
    <property type="match status" value="1"/>
</dbReference>
<keyword evidence="2" id="KW-0472">Membrane</keyword>
<feature type="compositionally biased region" description="Basic residues" evidence="1">
    <location>
        <begin position="1"/>
        <end position="11"/>
    </location>
</feature>
<evidence type="ECO:0000313" key="4">
    <source>
        <dbReference type="Proteomes" id="UP000298111"/>
    </source>
</evidence>
<feature type="region of interest" description="Disordered" evidence="1">
    <location>
        <begin position="1"/>
        <end position="59"/>
    </location>
</feature>
<keyword evidence="2" id="KW-1133">Transmembrane helix</keyword>
<feature type="compositionally biased region" description="Basic and acidic residues" evidence="1">
    <location>
        <begin position="230"/>
        <end position="249"/>
    </location>
</feature>
<proteinExistence type="predicted"/>
<dbReference type="InterPro" id="IPR025339">
    <property type="entry name" value="DUF4245"/>
</dbReference>
<name>A0A6C1C768_9ACTN</name>
<gene>
    <name evidence="3" type="ORF">D8771_31650</name>
</gene>
<dbReference type="AlphaFoldDB" id="A0A6C1C768"/>
<keyword evidence="2" id="KW-0812">Transmembrane</keyword>
<organism evidence="3 4">
    <name type="scientific">Streptomyces albus</name>
    <dbReference type="NCBI Taxonomy" id="1888"/>
    <lineage>
        <taxon>Bacteria</taxon>
        <taxon>Bacillati</taxon>
        <taxon>Actinomycetota</taxon>
        <taxon>Actinomycetes</taxon>
        <taxon>Kitasatosporales</taxon>
        <taxon>Streptomycetaceae</taxon>
        <taxon>Streptomyces</taxon>
    </lineage>
</organism>
<reference evidence="3 4" key="1">
    <citation type="submission" date="2018-10" db="EMBL/GenBank/DDBJ databases">
        <title>Isolation of pseudouridimycin from Streptomyces albus DSM 40763.</title>
        <authorList>
            <person name="Rosenqvist P."/>
            <person name="Metsae-Ketelae M."/>
            <person name="Virta P."/>
        </authorList>
    </citation>
    <scope>NUCLEOTIDE SEQUENCE [LARGE SCALE GENOMIC DNA]</scope>
    <source>
        <strain evidence="3 4">DSM 40763</strain>
    </source>
</reference>
<feature type="transmembrane region" description="Helical" evidence="2">
    <location>
        <begin position="67"/>
        <end position="85"/>
    </location>
</feature>